<sequence length="923" mass="109592">MIKKLGININFDECRVLIASSDQDQSGDLNLNEFMDLIFNSNDTLNVNLKSLPVLSEEEYAISTAENVVNKLTQDAIKTRQERHKNQLNLILQNKLSFIKTYTFSEDSLQQGFVSYQKFKDIIKKLAIPETVLNKDDVESLFLRHKIDKNLFNYREFIEYLRNYKFVPEDIYVDPSLTEQKKGEKTKLLTLFNYEENNKINVFDNTNVNSWHLDCIRNSATKVFRIIERYISNKESFDEYLMQQINIQDKNQFQKEQISKKNLTKAIQNLLLNVGDNEIKKEEVEAFLSIFLYNKHDHTHAKDISTAIFDESNRQWYKKLAQKPNKPPPPPQVLYHDEFKETNEKNMEMSYIQQQQEQFQQYSGLVRKSTGLFYPKNLNLILEKFENQIFCGTQKAYEIFKKFDVDKDDTQRYNRFTSTPAIGNTFKNFQAPENSPMYMCNQVYVNGHMNIVVIYQIVGKKPPGVTKNEQDARNAADKVNDNESEEYKKAMRKEIRSLNDIYEEEKKLLAFYQQEREKINYNWIISKKELEDKKSELINKERELQDLNENHFMTLNVYKQKIKHLLFQNQDQQSELKKDVEITLKQLEDQHRIKSRELKTDVRALKVMKKEQEISHNDYIFALKQDHDKQKTLLRQEYERSINDIKKKYDLKMFNLTKEMEEARAAQIKLLEDNKNQKIAELIKEHTVKYNDIKNYYSEITATNLDYRKTLKGEIKELQRQEEECKKILQQTEKGSRELSEPLQALEIEIEQLLKQQVEQEKIIKEKEDLKKQIEIHETLFRKLEYEYEVKLQQFNYLERERNALHQKLNQTVYEIHQKAGLENLILEKKNANLREDLEIKDLEIHSTLQQANIDPNSLGSITKSLEEAEQLKNDLIQELQLQLKQIRKAHSHMVKAYEGKLSEFVIPVEELGFDPLVPTNTD</sequence>
<dbReference type="GO" id="GO:0031267">
    <property type="term" value="F:small GTPase binding"/>
    <property type="evidence" value="ECO:0007669"/>
    <property type="project" value="InterPro"/>
</dbReference>
<dbReference type="InterPro" id="IPR011992">
    <property type="entry name" value="EF-hand-dom_pair"/>
</dbReference>
<dbReference type="Proteomes" id="UP000008983">
    <property type="component" value="Unassembled WGS sequence"/>
</dbReference>
<feature type="coiled-coil region" evidence="2">
    <location>
        <begin position="859"/>
        <end position="886"/>
    </location>
</feature>
<dbReference type="RefSeq" id="XP_004027508.1">
    <property type="nucleotide sequence ID" value="XM_004027459.1"/>
</dbReference>
<dbReference type="GO" id="GO:0005874">
    <property type="term" value="C:microtubule"/>
    <property type="evidence" value="ECO:0007669"/>
    <property type="project" value="TreeGrafter"/>
</dbReference>
<dbReference type="InParanoid" id="G0R303"/>
<dbReference type="GO" id="GO:0005794">
    <property type="term" value="C:Golgi apparatus"/>
    <property type="evidence" value="ECO:0007669"/>
    <property type="project" value="TreeGrafter"/>
</dbReference>
<dbReference type="PANTHER" id="PTHR31543:SF1">
    <property type="entry name" value="HECT DOMAIN-CONTAINING PROTEIN"/>
    <property type="match status" value="1"/>
</dbReference>
<dbReference type="InterPro" id="IPR018247">
    <property type="entry name" value="EF_Hand_1_Ca_BS"/>
</dbReference>
<evidence type="ECO:0000259" key="3">
    <source>
        <dbReference type="Pfam" id="PF13851"/>
    </source>
</evidence>
<reference evidence="4 5" key="1">
    <citation type="submission" date="2011-07" db="EMBL/GenBank/DDBJ databases">
        <authorList>
            <person name="Coyne R."/>
            <person name="Brami D."/>
            <person name="Johnson J."/>
            <person name="Hostetler J."/>
            <person name="Hannick L."/>
            <person name="Clark T."/>
            <person name="Cassidy-Hanley D."/>
            <person name="Inman J."/>
        </authorList>
    </citation>
    <scope>NUCLEOTIDE SEQUENCE [LARGE SCALE GENOMIC DNA]</scope>
    <source>
        <strain evidence="4 5">G5</strain>
    </source>
</reference>
<dbReference type="Gene3D" id="1.10.238.10">
    <property type="entry name" value="EF-hand"/>
    <property type="match status" value="1"/>
</dbReference>
<evidence type="ECO:0000313" key="5">
    <source>
        <dbReference type="Proteomes" id="UP000008983"/>
    </source>
</evidence>
<dbReference type="InterPro" id="IPR039308">
    <property type="entry name" value="GAS8"/>
</dbReference>
<dbReference type="AlphaFoldDB" id="G0R303"/>
<feature type="domain" description="Growth arrest-specific protein 8" evidence="3">
    <location>
        <begin position="681"/>
        <end position="880"/>
    </location>
</feature>
<dbReference type="GO" id="GO:0008017">
    <property type="term" value="F:microtubule binding"/>
    <property type="evidence" value="ECO:0007669"/>
    <property type="project" value="InterPro"/>
</dbReference>
<dbReference type="eggNOG" id="ENOG502QQDA">
    <property type="taxonomic scope" value="Eukaryota"/>
</dbReference>
<dbReference type="PANTHER" id="PTHR31543">
    <property type="entry name" value="DYNEIN REGULATORY COMPLEX SUBUNIT 4"/>
    <property type="match status" value="1"/>
</dbReference>
<dbReference type="GeneID" id="14904238"/>
<feature type="coiled-coil region" evidence="2">
    <location>
        <begin position="704"/>
        <end position="787"/>
    </location>
</feature>
<dbReference type="EMBL" id="GL984285">
    <property type="protein sequence ID" value="EGR28163.1"/>
    <property type="molecule type" value="Genomic_DNA"/>
</dbReference>
<keyword evidence="2" id="KW-0175">Coiled coil</keyword>
<proteinExistence type="predicted"/>
<dbReference type="OrthoDB" id="767661at2759"/>
<keyword evidence="1" id="KW-0106">Calcium</keyword>
<evidence type="ECO:0000256" key="2">
    <source>
        <dbReference type="SAM" id="Coils"/>
    </source>
</evidence>
<feature type="coiled-coil region" evidence="2">
    <location>
        <begin position="488"/>
        <end position="597"/>
    </location>
</feature>
<dbReference type="Pfam" id="PF13851">
    <property type="entry name" value="GAS"/>
    <property type="match status" value="1"/>
</dbReference>
<accession>G0R303</accession>
<dbReference type="STRING" id="857967.G0R303"/>
<name>G0R303_ICHMU</name>
<protein>
    <recommendedName>
        <fullName evidence="3">Growth arrest-specific protein 8 domain-containing protein</fullName>
    </recommendedName>
</protein>
<evidence type="ECO:0000313" key="4">
    <source>
        <dbReference type="EMBL" id="EGR28163.1"/>
    </source>
</evidence>
<dbReference type="SUPFAM" id="SSF47473">
    <property type="entry name" value="EF-hand"/>
    <property type="match status" value="1"/>
</dbReference>
<evidence type="ECO:0000256" key="1">
    <source>
        <dbReference type="ARBA" id="ARBA00022837"/>
    </source>
</evidence>
<dbReference type="GO" id="GO:0031514">
    <property type="term" value="C:motile cilium"/>
    <property type="evidence" value="ECO:0007669"/>
    <property type="project" value="InterPro"/>
</dbReference>
<dbReference type="InterPro" id="IPR025593">
    <property type="entry name" value="GAS8_dom"/>
</dbReference>
<dbReference type="PROSITE" id="PS00018">
    <property type="entry name" value="EF_HAND_1"/>
    <property type="match status" value="1"/>
</dbReference>
<gene>
    <name evidence="4" type="ORF">IMG5_182100</name>
</gene>
<organism evidence="4 5">
    <name type="scientific">Ichthyophthirius multifiliis</name>
    <name type="common">White spot disease agent</name>
    <name type="synonym">Ich</name>
    <dbReference type="NCBI Taxonomy" id="5932"/>
    <lineage>
        <taxon>Eukaryota</taxon>
        <taxon>Sar</taxon>
        <taxon>Alveolata</taxon>
        <taxon>Ciliophora</taxon>
        <taxon>Intramacronucleata</taxon>
        <taxon>Oligohymenophorea</taxon>
        <taxon>Hymenostomatida</taxon>
        <taxon>Ophryoglenina</taxon>
        <taxon>Ichthyophthirius</taxon>
    </lineage>
</organism>
<keyword evidence="5" id="KW-1185">Reference proteome</keyword>
<dbReference type="GO" id="GO:0048870">
    <property type="term" value="P:cell motility"/>
    <property type="evidence" value="ECO:0007669"/>
    <property type="project" value="InterPro"/>
</dbReference>